<accession>A0A078AGC1</accession>
<sequence>MDKSTLKFRTTIKDQMVNLQQQYQIDADLIQQKIKSLQEQFEIVKSNFYDQMRYVEDQLLQDFIIKVELKFQRQQQKNDQKIDIISDKYSNLRVAKNPKPDKNLLDLIRSRDALIKTKEYGEADKMNQMVISHMNKLKKQYMNKLELDEKIELSENQRQSFIELQKYFDKKQRRFNLMLIERDKGFQRIIQSFINKKRDV</sequence>
<keyword evidence="1" id="KW-0175">Coiled coil</keyword>
<protein>
    <submittedName>
        <fullName evidence="2">Uncharacterized protein</fullName>
    </submittedName>
</protein>
<gene>
    <name evidence="2" type="primary">Contig3457.g3701</name>
    <name evidence="2" type="ORF">STYLEM_10297</name>
</gene>
<name>A0A078AGC1_STYLE</name>
<feature type="coiled-coil region" evidence="1">
    <location>
        <begin position="20"/>
        <end position="47"/>
    </location>
</feature>
<evidence type="ECO:0000313" key="3">
    <source>
        <dbReference type="Proteomes" id="UP000039865"/>
    </source>
</evidence>
<keyword evidence="3" id="KW-1185">Reference proteome</keyword>
<dbReference type="EMBL" id="CCKQ01009778">
    <property type="protein sequence ID" value="CDW81284.1"/>
    <property type="molecule type" value="Genomic_DNA"/>
</dbReference>
<dbReference type="AlphaFoldDB" id="A0A078AGC1"/>
<proteinExistence type="predicted"/>
<evidence type="ECO:0000313" key="2">
    <source>
        <dbReference type="EMBL" id="CDW81284.1"/>
    </source>
</evidence>
<reference evidence="2 3" key="1">
    <citation type="submission" date="2014-06" db="EMBL/GenBank/DDBJ databases">
        <authorList>
            <person name="Swart Estienne"/>
        </authorList>
    </citation>
    <scope>NUCLEOTIDE SEQUENCE [LARGE SCALE GENOMIC DNA]</scope>
    <source>
        <strain evidence="2 3">130c</strain>
    </source>
</reference>
<evidence type="ECO:0000256" key="1">
    <source>
        <dbReference type="SAM" id="Coils"/>
    </source>
</evidence>
<organism evidence="2 3">
    <name type="scientific">Stylonychia lemnae</name>
    <name type="common">Ciliate</name>
    <dbReference type="NCBI Taxonomy" id="5949"/>
    <lineage>
        <taxon>Eukaryota</taxon>
        <taxon>Sar</taxon>
        <taxon>Alveolata</taxon>
        <taxon>Ciliophora</taxon>
        <taxon>Intramacronucleata</taxon>
        <taxon>Spirotrichea</taxon>
        <taxon>Stichotrichia</taxon>
        <taxon>Sporadotrichida</taxon>
        <taxon>Oxytrichidae</taxon>
        <taxon>Stylonychinae</taxon>
        <taxon>Stylonychia</taxon>
    </lineage>
</organism>
<dbReference type="Proteomes" id="UP000039865">
    <property type="component" value="Unassembled WGS sequence"/>
</dbReference>
<dbReference type="InParanoid" id="A0A078AGC1"/>